<keyword evidence="2" id="KW-1185">Reference proteome</keyword>
<accession>A0AAV3XEQ5</accession>
<dbReference type="EMBL" id="BLAY01000053">
    <property type="protein sequence ID" value="GET38857.1"/>
    <property type="molecule type" value="Genomic_DNA"/>
</dbReference>
<dbReference type="InterPro" id="IPR040837">
    <property type="entry name" value="Bact_RF_family7"/>
</dbReference>
<dbReference type="AlphaFoldDB" id="A0AAV3XEQ5"/>
<comment type="caution">
    <text evidence="1">The sequence shown here is derived from an EMBL/GenBank/DDBJ whole genome shotgun (WGS) entry which is preliminary data.</text>
</comment>
<evidence type="ECO:0000313" key="1">
    <source>
        <dbReference type="EMBL" id="GET38857.1"/>
    </source>
</evidence>
<evidence type="ECO:0000313" key="2">
    <source>
        <dbReference type="Proteomes" id="UP001050975"/>
    </source>
</evidence>
<dbReference type="Pfam" id="PF18849">
    <property type="entry name" value="baeRF_family7"/>
    <property type="match status" value="1"/>
</dbReference>
<gene>
    <name evidence="1" type="ORF">MiSe_36160</name>
</gene>
<protein>
    <submittedName>
        <fullName evidence="1">Uncharacterized protein</fullName>
    </submittedName>
</protein>
<sequence>MALLSTDELKTLIQTVQKPCISLYMPRQKAGPEIRQNPIRFKNIVREAEERLKEMGLDDEETIEWFKQVHQLDPGDFWENQDLGLAIYISPEIFRYYSLPYEFQELVVVNNHFHIKPLLHLLNNDGLFYILALSQNNIRFFEATRYSINELELENVPKSLEEALQYDETAKEGQQRIATSKGGTRNSFVQPGSFHGQGSPDRDRHQEDILQFFHMVDSALFDEKLRNKKAPLVLAGVEYLFPIYREANTYQHLVEEGITGNPENLKPAELHAQALPIVDPILQQSEELALAQYQELAGAGTGKTSHDLKDVISSAYYQRVDSLFVPVGQQQWGHFDPETMSVDLHAEPAADDEDLLNFAAVYTIINGGTVYAVEPEKVPDEAPAAIYRY</sequence>
<name>A0AAV3XEQ5_9CYAN</name>
<reference evidence="1" key="1">
    <citation type="submission" date="2019-10" db="EMBL/GenBank/DDBJ databases">
        <title>Draft genome sequece of Microseira wollei NIES-4236.</title>
        <authorList>
            <person name="Yamaguchi H."/>
            <person name="Suzuki S."/>
            <person name="Kawachi M."/>
        </authorList>
    </citation>
    <scope>NUCLEOTIDE SEQUENCE</scope>
    <source>
        <strain evidence="1">NIES-4236</strain>
    </source>
</reference>
<dbReference type="RefSeq" id="WP_226583307.1">
    <property type="nucleotide sequence ID" value="NZ_BLAY01000053.1"/>
</dbReference>
<dbReference type="Proteomes" id="UP001050975">
    <property type="component" value="Unassembled WGS sequence"/>
</dbReference>
<proteinExistence type="predicted"/>
<organism evidence="1 2">
    <name type="scientific">Microseira wollei NIES-4236</name>
    <dbReference type="NCBI Taxonomy" id="2530354"/>
    <lineage>
        <taxon>Bacteria</taxon>
        <taxon>Bacillati</taxon>
        <taxon>Cyanobacteriota</taxon>
        <taxon>Cyanophyceae</taxon>
        <taxon>Oscillatoriophycideae</taxon>
        <taxon>Aerosakkonematales</taxon>
        <taxon>Aerosakkonemataceae</taxon>
        <taxon>Microseira</taxon>
    </lineage>
</organism>